<evidence type="ECO:0000259" key="9">
    <source>
        <dbReference type="Pfam" id="PF26410"/>
    </source>
</evidence>
<dbReference type="SUPFAM" id="SSF51445">
    <property type="entry name" value="(Trans)glycosidases"/>
    <property type="match status" value="1"/>
</dbReference>
<keyword evidence="11" id="KW-1185">Reference proteome</keyword>
<evidence type="ECO:0000256" key="1">
    <source>
        <dbReference type="ARBA" id="ARBA00001678"/>
    </source>
</evidence>
<gene>
    <name evidence="10" type="ORF">ILEXP_LOCUS45927</name>
</gene>
<keyword evidence="6" id="KW-0732">Signal</keyword>
<protein>
    <recommendedName>
        <fullName evidence="4">mannan endo-1,4-beta-mannosidase</fullName>
        <ecNumber evidence="4">3.2.1.78</ecNumber>
    </recommendedName>
</protein>
<evidence type="ECO:0000256" key="4">
    <source>
        <dbReference type="ARBA" id="ARBA00012706"/>
    </source>
</evidence>
<comment type="subcellular location">
    <subcellularLocation>
        <location evidence="2">Secreted</location>
    </subcellularLocation>
</comment>
<dbReference type="Gene3D" id="3.20.20.80">
    <property type="entry name" value="Glycosidases"/>
    <property type="match status" value="1"/>
</dbReference>
<comment type="similarity">
    <text evidence="3">Belongs to the glycosyl hydrolase 5 (cellulase A) family.</text>
</comment>
<dbReference type="Pfam" id="PF26410">
    <property type="entry name" value="GH5_mannosidase"/>
    <property type="match status" value="1"/>
</dbReference>
<evidence type="ECO:0000256" key="7">
    <source>
        <dbReference type="ARBA" id="ARBA00022801"/>
    </source>
</evidence>
<keyword evidence="8" id="KW-0326">Glycosidase</keyword>
<dbReference type="InterPro" id="IPR001547">
    <property type="entry name" value="Glyco_hydro_5"/>
</dbReference>
<dbReference type="GO" id="GO:0016985">
    <property type="term" value="F:mannan endo-1,4-beta-mannosidase activity"/>
    <property type="evidence" value="ECO:0007669"/>
    <property type="project" value="UniProtKB-EC"/>
</dbReference>
<keyword evidence="7" id="KW-0378">Hydrolase</keyword>
<proteinExistence type="inferred from homology"/>
<sequence length="372" mass="41024">MFDGLLMIIQHGLSAFQIIVESDSLTLVQMEANGLADFLASFAVQNRRDTEFTDGTGIPKAGRAILQQDQSGLSTTGYRLMISAILCSAAAVLLAFKASCFIDFSQQDVGNSTNHWFLSVSAGSKSAKALWCGFSWFVTALNWEEAMLTRVNSITGVPYKDDPTIFAWELMNEPRCQSDLSGRAIQEWIVEMTAEVKSYDKNHLLEVGLEGFYGESMPEKKQYNPGYQVGTDFISNNWIPGVDFATIHLYPDQWMPGSNDQAQANFVDRWIQAHILDSKSVLGKPLLVTEFGKSSRSAGYSVGARDSYFGNIYNTIYSCARTSDGPCAGELFWQLMAQGMDNFSDGYEVVLEQSPSSAAIIAQQSHRLSALS</sequence>
<reference evidence="10 11" key="1">
    <citation type="submission" date="2024-02" db="EMBL/GenBank/DDBJ databases">
        <authorList>
            <person name="Vignale AGUSTIN F."/>
            <person name="Sosa J E."/>
            <person name="Modenutti C."/>
        </authorList>
    </citation>
    <scope>NUCLEOTIDE SEQUENCE [LARGE SCALE GENOMIC DNA]</scope>
</reference>
<evidence type="ECO:0000313" key="10">
    <source>
        <dbReference type="EMBL" id="CAK9176090.1"/>
    </source>
</evidence>
<dbReference type="PANTHER" id="PTHR31451">
    <property type="match status" value="1"/>
</dbReference>
<evidence type="ECO:0000256" key="5">
    <source>
        <dbReference type="ARBA" id="ARBA00022525"/>
    </source>
</evidence>
<evidence type="ECO:0000256" key="2">
    <source>
        <dbReference type="ARBA" id="ARBA00004613"/>
    </source>
</evidence>
<evidence type="ECO:0000256" key="8">
    <source>
        <dbReference type="ARBA" id="ARBA00023295"/>
    </source>
</evidence>
<keyword evidence="5" id="KW-0964">Secreted</keyword>
<feature type="domain" description="Glycoside hydrolase family 5" evidence="9">
    <location>
        <begin position="146"/>
        <end position="334"/>
    </location>
</feature>
<evidence type="ECO:0000313" key="11">
    <source>
        <dbReference type="Proteomes" id="UP001642360"/>
    </source>
</evidence>
<dbReference type="Proteomes" id="UP001642360">
    <property type="component" value="Unassembled WGS sequence"/>
</dbReference>
<comment type="caution">
    <text evidence="10">The sequence shown here is derived from an EMBL/GenBank/DDBJ whole genome shotgun (WGS) entry which is preliminary data.</text>
</comment>
<accession>A0ABC8U447</accession>
<dbReference type="GO" id="GO:0005576">
    <property type="term" value="C:extracellular region"/>
    <property type="evidence" value="ECO:0007669"/>
    <property type="project" value="UniProtKB-SubCell"/>
</dbReference>
<dbReference type="PANTHER" id="PTHR31451:SF39">
    <property type="entry name" value="MANNAN ENDO-1,4-BETA-MANNOSIDASE 1"/>
    <property type="match status" value="1"/>
</dbReference>
<evidence type="ECO:0000256" key="6">
    <source>
        <dbReference type="ARBA" id="ARBA00022729"/>
    </source>
</evidence>
<dbReference type="EMBL" id="CAUOFW020006740">
    <property type="protein sequence ID" value="CAK9176090.1"/>
    <property type="molecule type" value="Genomic_DNA"/>
</dbReference>
<comment type="catalytic activity">
    <reaction evidence="1">
        <text>Random hydrolysis of (1-&gt;4)-beta-D-mannosidic linkages in mannans, galactomannans and glucomannans.</text>
        <dbReference type="EC" id="3.2.1.78"/>
    </reaction>
</comment>
<dbReference type="FunFam" id="3.20.20.80:FF:000313">
    <property type="entry name" value="Uncharacterized protein"/>
    <property type="match status" value="1"/>
</dbReference>
<organism evidence="10 11">
    <name type="scientific">Ilex paraguariensis</name>
    <name type="common">yerba mate</name>
    <dbReference type="NCBI Taxonomy" id="185542"/>
    <lineage>
        <taxon>Eukaryota</taxon>
        <taxon>Viridiplantae</taxon>
        <taxon>Streptophyta</taxon>
        <taxon>Embryophyta</taxon>
        <taxon>Tracheophyta</taxon>
        <taxon>Spermatophyta</taxon>
        <taxon>Magnoliopsida</taxon>
        <taxon>eudicotyledons</taxon>
        <taxon>Gunneridae</taxon>
        <taxon>Pentapetalae</taxon>
        <taxon>asterids</taxon>
        <taxon>campanulids</taxon>
        <taxon>Aquifoliales</taxon>
        <taxon>Aquifoliaceae</taxon>
        <taxon>Ilex</taxon>
    </lineage>
</organism>
<evidence type="ECO:0000256" key="3">
    <source>
        <dbReference type="ARBA" id="ARBA00005641"/>
    </source>
</evidence>
<dbReference type="InterPro" id="IPR017853">
    <property type="entry name" value="GH"/>
</dbReference>
<name>A0ABC8U447_9AQUA</name>
<dbReference type="EC" id="3.2.1.78" evidence="4"/>
<dbReference type="InterPro" id="IPR045053">
    <property type="entry name" value="MAN-like"/>
</dbReference>
<dbReference type="AlphaFoldDB" id="A0ABC8U447"/>